<proteinExistence type="predicted"/>
<comment type="caution">
    <text evidence="1">The sequence shown here is derived from an EMBL/GenBank/DDBJ whole genome shotgun (WGS) entry which is preliminary data.</text>
</comment>
<evidence type="ECO:0008006" key="3">
    <source>
        <dbReference type="Google" id="ProtNLM"/>
    </source>
</evidence>
<evidence type="ECO:0000313" key="2">
    <source>
        <dbReference type="Proteomes" id="UP001157439"/>
    </source>
</evidence>
<name>A0AA37TSP8_9GAMM</name>
<keyword evidence="2" id="KW-1185">Reference proteome</keyword>
<dbReference type="AlphaFoldDB" id="A0AA37TSP8"/>
<protein>
    <recommendedName>
        <fullName evidence="3">Fibronectin type-III domain-containing protein</fullName>
    </recommendedName>
</protein>
<dbReference type="Proteomes" id="UP001157439">
    <property type="component" value="Unassembled WGS sequence"/>
</dbReference>
<reference evidence="1 2" key="1">
    <citation type="journal article" date="2014" name="Int. J. Syst. Evol. Microbiol.">
        <title>Complete genome sequence of Corynebacterium casei LMG S-19264T (=DSM 44701T), isolated from a smear-ripened cheese.</title>
        <authorList>
            <consortium name="US DOE Joint Genome Institute (JGI-PGF)"/>
            <person name="Walter F."/>
            <person name="Albersmeier A."/>
            <person name="Kalinowski J."/>
            <person name="Ruckert C."/>
        </authorList>
    </citation>
    <scope>NUCLEOTIDE SEQUENCE [LARGE SCALE GENOMIC DNA]</scope>
    <source>
        <strain evidence="1 2">NBRC 112785</strain>
    </source>
</reference>
<dbReference type="EMBL" id="BSPO01000002">
    <property type="protein sequence ID" value="GLS83442.1"/>
    <property type="molecule type" value="Genomic_DNA"/>
</dbReference>
<organism evidence="1 2">
    <name type="scientific">Paraferrimonas haliotis</name>
    <dbReference type="NCBI Taxonomy" id="2013866"/>
    <lineage>
        <taxon>Bacteria</taxon>
        <taxon>Pseudomonadati</taxon>
        <taxon>Pseudomonadota</taxon>
        <taxon>Gammaproteobacteria</taxon>
        <taxon>Alteromonadales</taxon>
        <taxon>Ferrimonadaceae</taxon>
        <taxon>Paraferrimonas</taxon>
    </lineage>
</organism>
<gene>
    <name evidence="1" type="ORF">GCM10007894_14190</name>
</gene>
<sequence length="280" mass="31590">MEKMLTVIVLIGALVGCGGNNNTEKEQPLPPVMKPSGVSIETEHGNIIVNWEAHKGLSYDLYISTDKNFDFENYNSFENSEWIKNVSSPYRYTPQNLKEVYFIRLVAVDGERESEASEIEEVVARYEPNGAVVLDLADRLIWARCGIGQSWNELDNTCEGDLTLMTHVDAMKYLIATEGGWRLPTRDELMGLVYCPTGVPSYFLTEVEESCDSSDKDDWKIYEPVFPMVGSYSVYRTSTRWHVQGVNQLFFRQVGFLDGNSNISANEPVAVAVRLVKDNS</sequence>
<accession>A0AA37TSP8</accession>
<dbReference type="RefSeq" id="WP_095499804.1">
    <property type="nucleotide sequence ID" value="NZ_BSPO01000002.1"/>
</dbReference>
<evidence type="ECO:0000313" key="1">
    <source>
        <dbReference type="EMBL" id="GLS83442.1"/>
    </source>
</evidence>
<dbReference type="PROSITE" id="PS51257">
    <property type="entry name" value="PROKAR_LIPOPROTEIN"/>
    <property type="match status" value="1"/>
</dbReference>